<dbReference type="GO" id="GO:0003964">
    <property type="term" value="F:RNA-directed DNA polymerase activity"/>
    <property type="evidence" value="ECO:0007669"/>
    <property type="project" value="UniProtKB-KW"/>
</dbReference>
<evidence type="ECO:0000313" key="2">
    <source>
        <dbReference type="EMBL" id="TCT36942.1"/>
    </source>
</evidence>
<reference evidence="2 3" key="1">
    <citation type="submission" date="2019-03" db="EMBL/GenBank/DDBJ databases">
        <title>Genomic analyses of the natural microbiome of Caenorhabditis elegans.</title>
        <authorList>
            <person name="Samuel B."/>
        </authorList>
    </citation>
    <scope>NUCLEOTIDE SEQUENCE [LARGE SCALE GENOMIC DNA]</scope>
    <source>
        <strain evidence="2 3">JUb102</strain>
    </source>
</reference>
<protein>
    <submittedName>
        <fullName evidence="2">Reverse transcriptase (RNA-dependent DNA polymerase)</fullName>
    </submittedName>
</protein>
<keyword evidence="2" id="KW-0808">Transferase</keyword>
<dbReference type="SUPFAM" id="SSF56672">
    <property type="entry name" value="DNA/RNA polymerases"/>
    <property type="match status" value="1"/>
</dbReference>
<dbReference type="Pfam" id="PF00078">
    <property type="entry name" value="RVT_1"/>
    <property type="match status" value="1"/>
</dbReference>
<dbReference type="InterPro" id="IPR043502">
    <property type="entry name" value="DNA/RNA_pol_sf"/>
</dbReference>
<evidence type="ECO:0000259" key="1">
    <source>
        <dbReference type="PROSITE" id="PS50878"/>
    </source>
</evidence>
<evidence type="ECO:0000313" key="3">
    <source>
        <dbReference type="Proteomes" id="UP000295055"/>
    </source>
</evidence>
<dbReference type="Proteomes" id="UP000295055">
    <property type="component" value="Unassembled WGS sequence"/>
</dbReference>
<name>A0A4R3NMX7_9GAMM</name>
<dbReference type="InterPro" id="IPR043128">
    <property type="entry name" value="Rev_trsase/Diguanyl_cyclase"/>
</dbReference>
<dbReference type="EMBL" id="SMAS01000002">
    <property type="protein sequence ID" value="TCT36942.1"/>
    <property type="molecule type" value="Genomic_DNA"/>
</dbReference>
<sequence length="256" mass="30282">MTAYQNRWLHKFEFKKDRWIYVPSLEERNKGLAFLDDLYLKWTPPLYYYHLRNGGHIAALKAHLENKYFTHIDIKGFFNSTGRSRITRVLKEFYQFEKAREIAKFSTVKNLVNSTPSHVLPFGFVQSPILATLCLHKSFLGNKIRECFNRKDIKISVYMDDIIISSSEKELLDEIYMELLKAVVRSNYYINEEKKNPPSDHVVVFNIHLSHLHLKITEKRIVDLLIDYTKAKSNHVKEGIKSYVKTVNSEQYKIFK</sequence>
<proteinExistence type="predicted"/>
<keyword evidence="2" id="KW-0695">RNA-directed DNA polymerase</keyword>
<organism evidence="2 3">
    <name type="scientific">Providencia alcalifaciens</name>
    <dbReference type="NCBI Taxonomy" id="126385"/>
    <lineage>
        <taxon>Bacteria</taxon>
        <taxon>Pseudomonadati</taxon>
        <taxon>Pseudomonadota</taxon>
        <taxon>Gammaproteobacteria</taxon>
        <taxon>Enterobacterales</taxon>
        <taxon>Morganellaceae</taxon>
        <taxon>Providencia</taxon>
    </lineage>
</organism>
<comment type="caution">
    <text evidence="2">The sequence shown here is derived from an EMBL/GenBank/DDBJ whole genome shotgun (WGS) entry which is preliminary data.</text>
</comment>
<accession>A0A4R3NMX7</accession>
<gene>
    <name evidence="2" type="ORF">EC835_102407</name>
</gene>
<dbReference type="PROSITE" id="PS50878">
    <property type="entry name" value="RT_POL"/>
    <property type="match status" value="1"/>
</dbReference>
<dbReference type="RefSeq" id="WP_165906931.1">
    <property type="nucleotide sequence ID" value="NZ_SMAS01000002.1"/>
</dbReference>
<dbReference type="Gene3D" id="3.30.70.270">
    <property type="match status" value="1"/>
</dbReference>
<dbReference type="InterPro" id="IPR000477">
    <property type="entry name" value="RT_dom"/>
</dbReference>
<dbReference type="AlphaFoldDB" id="A0A4R3NMX7"/>
<keyword evidence="2" id="KW-0548">Nucleotidyltransferase</keyword>
<feature type="domain" description="Reverse transcriptase" evidence="1">
    <location>
        <begin position="1"/>
        <end position="209"/>
    </location>
</feature>